<evidence type="ECO:0000313" key="2">
    <source>
        <dbReference type="EMBL" id="PWU69437.1"/>
    </source>
</evidence>
<dbReference type="RefSeq" id="WP_109983676.1">
    <property type="nucleotide sequence ID" value="NZ_QGTD01000005.1"/>
</dbReference>
<reference evidence="2 3" key="1">
    <citation type="submission" date="2018-05" db="EMBL/GenBank/DDBJ databases">
        <title>Genomic analysis of Gracilibacillus dipsosauri DD1 reveals novel features of a salt-tolerant amylase.</title>
        <authorList>
            <person name="Deutch C.E."/>
            <person name="Yang S."/>
        </authorList>
    </citation>
    <scope>NUCLEOTIDE SEQUENCE [LARGE SCALE GENOMIC DNA]</scope>
    <source>
        <strain evidence="2 3">DD1</strain>
    </source>
</reference>
<name>A0A317L0T8_9BACI</name>
<proteinExistence type="predicted"/>
<dbReference type="Proteomes" id="UP000245624">
    <property type="component" value="Unassembled WGS sequence"/>
</dbReference>
<feature type="transmembrane region" description="Helical" evidence="1">
    <location>
        <begin position="6"/>
        <end position="35"/>
    </location>
</feature>
<evidence type="ECO:0000313" key="3">
    <source>
        <dbReference type="Proteomes" id="UP000245624"/>
    </source>
</evidence>
<organism evidence="2 3">
    <name type="scientific">Gracilibacillus dipsosauri</name>
    <dbReference type="NCBI Taxonomy" id="178340"/>
    <lineage>
        <taxon>Bacteria</taxon>
        <taxon>Bacillati</taxon>
        <taxon>Bacillota</taxon>
        <taxon>Bacilli</taxon>
        <taxon>Bacillales</taxon>
        <taxon>Bacillaceae</taxon>
        <taxon>Gracilibacillus</taxon>
    </lineage>
</organism>
<comment type="caution">
    <text evidence="2">The sequence shown here is derived from an EMBL/GenBank/DDBJ whole genome shotgun (WGS) entry which is preliminary data.</text>
</comment>
<gene>
    <name evidence="2" type="ORF">DLJ74_05540</name>
</gene>
<sequence>MKRYILSLVLFVMIGAFTILRAMGVYVFLGYVLGVMIVHIGIYKRKILLILLGIVIAILSYLVPSFLGALFRFTE</sequence>
<keyword evidence="1" id="KW-1133">Transmembrane helix</keyword>
<keyword evidence="1" id="KW-0812">Transmembrane</keyword>
<keyword evidence="1" id="KW-0472">Membrane</keyword>
<evidence type="ECO:0000256" key="1">
    <source>
        <dbReference type="SAM" id="Phobius"/>
    </source>
</evidence>
<keyword evidence="3" id="KW-1185">Reference proteome</keyword>
<feature type="transmembrane region" description="Helical" evidence="1">
    <location>
        <begin position="47"/>
        <end position="71"/>
    </location>
</feature>
<accession>A0A317L0T8</accession>
<dbReference type="AlphaFoldDB" id="A0A317L0T8"/>
<dbReference type="EMBL" id="QGTD01000005">
    <property type="protein sequence ID" value="PWU69437.1"/>
    <property type="molecule type" value="Genomic_DNA"/>
</dbReference>
<protein>
    <submittedName>
        <fullName evidence="2">Uncharacterized protein</fullName>
    </submittedName>
</protein>